<name>A0A1E7F0J5_9STRA</name>
<proteinExistence type="predicted"/>
<feature type="region of interest" description="Disordered" evidence="1">
    <location>
        <begin position="319"/>
        <end position="338"/>
    </location>
</feature>
<evidence type="ECO:0000313" key="3">
    <source>
        <dbReference type="Proteomes" id="UP000095751"/>
    </source>
</evidence>
<evidence type="ECO:0000313" key="2">
    <source>
        <dbReference type="EMBL" id="OEU11711.1"/>
    </source>
</evidence>
<dbReference type="SUPFAM" id="SSF52047">
    <property type="entry name" value="RNI-like"/>
    <property type="match status" value="1"/>
</dbReference>
<dbReference type="KEGG" id="fcy:FRACYDRAFT_244834"/>
<evidence type="ECO:0008006" key="4">
    <source>
        <dbReference type="Google" id="ProtNLM"/>
    </source>
</evidence>
<keyword evidence="3" id="KW-1185">Reference proteome</keyword>
<evidence type="ECO:0000256" key="1">
    <source>
        <dbReference type="SAM" id="MobiDB-lite"/>
    </source>
</evidence>
<dbReference type="Proteomes" id="UP000095751">
    <property type="component" value="Unassembled WGS sequence"/>
</dbReference>
<dbReference type="Gene3D" id="3.80.10.10">
    <property type="entry name" value="Ribonuclease Inhibitor"/>
    <property type="match status" value="1"/>
</dbReference>
<dbReference type="PROSITE" id="PS51450">
    <property type="entry name" value="LRR"/>
    <property type="match status" value="1"/>
</dbReference>
<dbReference type="InParanoid" id="A0A1E7F0J5"/>
<dbReference type="InterPro" id="IPR001611">
    <property type="entry name" value="Leu-rich_rpt"/>
</dbReference>
<dbReference type="AlphaFoldDB" id="A0A1E7F0J5"/>
<feature type="region of interest" description="Disordered" evidence="1">
    <location>
        <begin position="414"/>
        <end position="446"/>
    </location>
</feature>
<feature type="compositionally biased region" description="Low complexity" evidence="1">
    <location>
        <begin position="414"/>
        <end position="434"/>
    </location>
</feature>
<gene>
    <name evidence="2" type="ORF">FRACYDRAFT_244834</name>
</gene>
<sequence length="446" mass="51236">MNIKEGYNLMNTLYKVGILSKYLVDLVDNNYGEYVKFKGYFDFNREEYIEIDSKTGRITFLFLYQAYDAFDVPSIIDQFQSLESICLQNCQLLTMELGNLPVLKTITFNLCTSNMFENVPEGLQLSSIKKVVIQEESEFNSNLSSFLKIFSNTLEELVFRYMTREDTDEILYVLQNDDLCFRHSLTTIKVIDCELNEDDLKRLVFEIRERFPNLHTLDISCNNIESLCGIGDRIKQIKLIPNNKLLKLNLNHNPIRKQMCDDGDGDTLNVTKDPKEIAALVTLLEKFDGISNLGVYSSQKYEPKIEYVLRINKAGRKELTRGKSSRRSNNTDDEDKPTMNRALWPLILERAYNNSSEIYIYNRNGRDTVSISEETESKKCATGLFHLVHHFYAPVMTEDRGGSCTTTATTTTNITNYDSSEGSNNNSNSNSNSNTLNELKGKRKRK</sequence>
<accession>A0A1E7F0J5</accession>
<protein>
    <recommendedName>
        <fullName evidence="4">RNI-like protein</fullName>
    </recommendedName>
</protein>
<dbReference type="EMBL" id="KV784366">
    <property type="protein sequence ID" value="OEU11711.1"/>
    <property type="molecule type" value="Genomic_DNA"/>
</dbReference>
<organism evidence="2 3">
    <name type="scientific">Fragilariopsis cylindrus CCMP1102</name>
    <dbReference type="NCBI Taxonomy" id="635003"/>
    <lineage>
        <taxon>Eukaryota</taxon>
        <taxon>Sar</taxon>
        <taxon>Stramenopiles</taxon>
        <taxon>Ochrophyta</taxon>
        <taxon>Bacillariophyta</taxon>
        <taxon>Bacillariophyceae</taxon>
        <taxon>Bacillariophycidae</taxon>
        <taxon>Bacillariales</taxon>
        <taxon>Bacillariaceae</taxon>
        <taxon>Fragilariopsis</taxon>
    </lineage>
</organism>
<reference evidence="2 3" key="1">
    <citation type="submission" date="2016-09" db="EMBL/GenBank/DDBJ databases">
        <title>Extensive genetic diversity and differential bi-allelic expression allows diatom success in the polar Southern Ocean.</title>
        <authorList>
            <consortium name="DOE Joint Genome Institute"/>
            <person name="Mock T."/>
            <person name="Otillar R.P."/>
            <person name="Strauss J."/>
            <person name="Dupont C."/>
            <person name="Frickenhaus S."/>
            <person name="Maumus F."/>
            <person name="Mcmullan M."/>
            <person name="Sanges R."/>
            <person name="Schmutz J."/>
            <person name="Toseland A."/>
            <person name="Valas R."/>
            <person name="Veluchamy A."/>
            <person name="Ward B.J."/>
            <person name="Allen A."/>
            <person name="Barry K."/>
            <person name="Falciatore A."/>
            <person name="Ferrante M."/>
            <person name="Fortunato A.E."/>
            <person name="Gloeckner G."/>
            <person name="Gruber A."/>
            <person name="Hipkin R."/>
            <person name="Janech M."/>
            <person name="Kroth P."/>
            <person name="Leese F."/>
            <person name="Lindquist E."/>
            <person name="Lyon B.R."/>
            <person name="Martin J."/>
            <person name="Mayer C."/>
            <person name="Parker M."/>
            <person name="Quesneville H."/>
            <person name="Raymond J."/>
            <person name="Uhlig C."/>
            <person name="Valentin K.U."/>
            <person name="Worden A.Z."/>
            <person name="Armbrust E.V."/>
            <person name="Bowler C."/>
            <person name="Green B."/>
            <person name="Moulton V."/>
            <person name="Van Oosterhout C."/>
            <person name="Grigoriev I."/>
        </authorList>
    </citation>
    <scope>NUCLEOTIDE SEQUENCE [LARGE SCALE GENOMIC DNA]</scope>
    <source>
        <strain evidence="2 3">CCMP1102</strain>
    </source>
</reference>
<dbReference type="InterPro" id="IPR032675">
    <property type="entry name" value="LRR_dom_sf"/>
</dbReference>